<dbReference type="InterPro" id="IPR050980">
    <property type="entry name" value="2C_sensor_his_kinase"/>
</dbReference>
<dbReference type="PANTHER" id="PTHR44936">
    <property type="entry name" value="SENSOR PROTEIN CREC"/>
    <property type="match status" value="1"/>
</dbReference>
<feature type="domain" description="Histidine kinase" evidence="7">
    <location>
        <begin position="29"/>
        <end position="267"/>
    </location>
</feature>
<keyword evidence="3" id="KW-0808">Transferase</keyword>
<evidence type="ECO:0000313" key="8">
    <source>
        <dbReference type="EMBL" id="SMC19455.1"/>
    </source>
</evidence>
<sequence>MHGDLDMKKCFAALAELDRPGHMGRLMRGLIHNINGPLQNISMLLELMERNHTRMEDLVASLSDQDGSDLPRLLDSEKGRLGRLLEQVRLFSDMLRDFMILHEIEANESEIDVNQILERLGKIYKADLFFKHHVSLRLELAPHVPLLRVLGRHLVPALHHLIQNGLTALRAASEKELVLATDVFQDEVWIRVEDNGCGLSDQVPTEELFTPFATHWPSEVNEQEKGRNHLGLGLALAQHLLSPYGAQVRLEPMETGTRAVVILPVPGTFCRTKG</sequence>
<proteinExistence type="predicted"/>
<keyword evidence="5 8" id="KW-0418">Kinase</keyword>
<dbReference type="PANTHER" id="PTHR44936:SF10">
    <property type="entry name" value="SENSOR PROTEIN RSTB"/>
    <property type="match status" value="1"/>
</dbReference>
<evidence type="ECO:0000256" key="1">
    <source>
        <dbReference type="ARBA" id="ARBA00000085"/>
    </source>
</evidence>
<dbReference type="InterPro" id="IPR003594">
    <property type="entry name" value="HATPase_dom"/>
</dbReference>
<evidence type="ECO:0000259" key="7">
    <source>
        <dbReference type="PROSITE" id="PS50109"/>
    </source>
</evidence>
<dbReference type="OrthoDB" id="5501588at2"/>
<evidence type="ECO:0000313" key="9">
    <source>
        <dbReference type="Proteomes" id="UP000192783"/>
    </source>
</evidence>
<accession>A0A1W1X699</accession>
<dbReference type="GO" id="GO:0000155">
    <property type="term" value="F:phosphorelay sensor kinase activity"/>
    <property type="evidence" value="ECO:0007669"/>
    <property type="project" value="TreeGrafter"/>
</dbReference>
<dbReference type="Gene3D" id="3.30.565.10">
    <property type="entry name" value="Histidine kinase-like ATPase, C-terminal domain"/>
    <property type="match status" value="1"/>
</dbReference>
<dbReference type="InterPro" id="IPR004358">
    <property type="entry name" value="Sig_transdc_His_kin-like_C"/>
</dbReference>
<evidence type="ECO:0000256" key="2">
    <source>
        <dbReference type="ARBA" id="ARBA00012438"/>
    </source>
</evidence>
<keyword evidence="9" id="KW-1185">Reference proteome</keyword>
<keyword evidence="4" id="KW-0547">Nucleotide-binding</keyword>
<dbReference type="EMBL" id="FWXF01000002">
    <property type="protein sequence ID" value="SMC19455.1"/>
    <property type="molecule type" value="Genomic_DNA"/>
</dbReference>
<dbReference type="AlphaFoldDB" id="A0A1W1X699"/>
<gene>
    <name evidence="8" type="ORF">SAMN02746041_00682</name>
</gene>
<evidence type="ECO:0000256" key="4">
    <source>
        <dbReference type="ARBA" id="ARBA00022741"/>
    </source>
</evidence>
<organism evidence="8 9">
    <name type="scientific">Desulfacinum hydrothermale DSM 13146</name>
    <dbReference type="NCBI Taxonomy" id="1121390"/>
    <lineage>
        <taxon>Bacteria</taxon>
        <taxon>Pseudomonadati</taxon>
        <taxon>Thermodesulfobacteriota</taxon>
        <taxon>Syntrophobacteria</taxon>
        <taxon>Syntrophobacterales</taxon>
        <taxon>Syntrophobacteraceae</taxon>
        <taxon>Desulfacinum</taxon>
    </lineage>
</organism>
<evidence type="ECO:0000256" key="5">
    <source>
        <dbReference type="ARBA" id="ARBA00022777"/>
    </source>
</evidence>
<dbReference type="GO" id="GO:0005524">
    <property type="term" value="F:ATP binding"/>
    <property type="evidence" value="ECO:0007669"/>
    <property type="project" value="UniProtKB-KW"/>
</dbReference>
<dbReference type="STRING" id="1121390.SAMN02746041_00682"/>
<evidence type="ECO:0000256" key="3">
    <source>
        <dbReference type="ARBA" id="ARBA00022679"/>
    </source>
</evidence>
<dbReference type="Pfam" id="PF02518">
    <property type="entry name" value="HATPase_c"/>
    <property type="match status" value="1"/>
</dbReference>
<reference evidence="8 9" key="1">
    <citation type="submission" date="2017-04" db="EMBL/GenBank/DDBJ databases">
        <authorList>
            <person name="Afonso C.L."/>
            <person name="Miller P.J."/>
            <person name="Scott M.A."/>
            <person name="Spackman E."/>
            <person name="Goraichik I."/>
            <person name="Dimitrov K.M."/>
            <person name="Suarez D.L."/>
            <person name="Swayne D.E."/>
        </authorList>
    </citation>
    <scope>NUCLEOTIDE SEQUENCE [LARGE SCALE GENOMIC DNA]</scope>
    <source>
        <strain evidence="8 9">DSM 13146</strain>
    </source>
</reference>
<dbReference type="PROSITE" id="PS50109">
    <property type="entry name" value="HIS_KIN"/>
    <property type="match status" value="1"/>
</dbReference>
<dbReference type="SUPFAM" id="SSF55874">
    <property type="entry name" value="ATPase domain of HSP90 chaperone/DNA topoisomerase II/histidine kinase"/>
    <property type="match status" value="1"/>
</dbReference>
<dbReference type="RefSeq" id="WP_084056285.1">
    <property type="nucleotide sequence ID" value="NZ_FWXF01000002.1"/>
</dbReference>
<dbReference type="EC" id="2.7.13.3" evidence="2"/>
<protein>
    <recommendedName>
        <fullName evidence="2">histidine kinase</fullName>
        <ecNumber evidence="2">2.7.13.3</ecNumber>
    </recommendedName>
</protein>
<dbReference type="InterPro" id="IPR005467">
    <property type="entry name" value="His_kinase_dom"/>
</dbReference>
<evidence type="ECO:0000256" key="6">
    <source>
        <dbReference type="ARBA" id="ARBA00022840"/>
    </source>
</evidence>
<dbReference type="GO" id="GO:0005886">
    <property type="term" value="C:plasma membrane"/>
    <property type="evidence" value="ECO:0007669"/>
    <property type="project" value="TreeGrafter"/>
</dbReference>
<dbReference type="Proteomes" id="UP000192783">
    <property type="component" value="Unassembled WGS sequence"/>
</dbReference>
<dbReference type="PRINTS" id="PR00344">
    <property type="entry name" value="BCTRLSENSOR"/>
</dbReference>
<keyword evidence="6" id="KW-0067">ATP-binding</keyword>
<comment type="catalytic activity">
    <reaction evidence="1">
        <text>ATP + protein L-histidine = ADP + protein N-phospho-L-histidine.</text>
        <dbReference type="EC" id="2.7.13.3"/>
    </reaction>
</comment>
<dbReference type="InterPro" id="IPR036890">
    <property type="entry name" value="HATPase_C_sf"/>
</dbReference>
<name>A0A1W1X699_9BACT</name>
<dbReference type="SMART" id="SM00387">
    <property type="entry name" value="HATPase_c"/>
    <property type="match status" value="1"/>
</dbReference>